<gene>
    <name evidence="2" type="ORF">COZ39_01960</name>
</gene>
<evidence type="ECO:0000256" key="1">
    <source>
        <dbReference type="SAM" id="MobiDB-lite"/>
    </source>
</evidence>
<dbReference type="AlphaFoldDB" id="A0A2M7M0C5"/>
<organism evidence="2 3">
    <name type="scientific">Candidatus Roizmanbacteria bacterium CG_4_10_14_3_um_filter_33_21</name>
    <dbReference type="NCBI Taxonomy" id="1974830"/>
    <lineage>
        <taxon>Bacteria</taxon>
        <taxon>Candidatus Roizmaniibacteriota</taxon>
    </lineage>
</organism>
<proteinExistence type="predicted"/>
<comment type="caution">
    <text evidence="2">The sequence shown here is derived from an EMBL/GenBank/DDBJ whole genome shotgun (WGS) entry which is preliminary data.</text>
</comment>
<evidence type="ECO:0008006" key="4">
    <source>
        <dbReference type="Google" id="ProtNLM"/>
    </source>
</evidence>
<feature type="region of interest" description="Disordered" evidence="1">
    <location>
        <begin position="161"/>
        <end position="186"/>
    </location>
</feature>
<dbReference type="Proteomes" id="UP000229708">
    <property type="component" value="Unassembled WGS sequence"/>
</dbReference>
<accession>A0A2M7M0C5</accession>
<feature type="non-terminal residue" evidence="2">
    <location>
        <position position="406"/>
    </location>
</feature>
<protein>
    <recommendedName>
        <fullName evidence="4">Peptidase C39-like domain-containing protein</fullName>
    </recommendedName>
</protein>
<name>A0A2M7M0C5_9BACT</name>
<feature type="compositionally biased region" description="Polar residues" evidence="1">
    <location>
        <begin position="28"/>
        <end position="37"/>
    </location>
</feature>
<dbReference type="EMBL" id="PFJI01000082">
    <property type="protein sequence ID" value="PIX73762.1"/>
    <property type="molecule type" value="Genomic_DNA"/>
</dbReference>
<evidence type="ECO:0000313" key="2">
    <source>
        <dbReference type="EMBL" id="PIX73762.1"/>
    </source>
</evidence>
<feature type="region of interest" description="Disordered" evidence="1">
    <location>
        <begin position="28"/>
        <end position="47"/>
    </location>
</feature>
<sequence>MKKIILISGIVLFLLVLLVNLFLHFKRPSSSNQSPTPTLLPIPTQYGSKNNPKNINPTIAAYMKLPLITPIEDNNTNYTDSTTPENPAYTISDIKNGMVYKTENLKISYSSTLKKFIFNRKTHLAQMEIDQWAREEDVLDQIDNPDMFIDSTDVVAHQDAPLPTTQSDVRTRRDEPLTISPTSTSTYQGDETSQILNLFSELLGQYTNIPLNNTIDSNINQTPSPSQITPITPISPYSQITPIITLDNLVYYQQSGGPYDKYPLPQGCILQKAGCGPTTAAMVLSSWVNPGFDPPKTVDYYQSQNFTIGCNGSNIENLQKTLRNHGLKTTPIAGLNRGVANQVIEVFKKYLQDGYTAVVLAHYADNSPKCGTCGHFFWVVDVDVNNDIWALDVFYGRRQKPQPFNE</sequence>
<evidence type="ECO:0000313" key="3">
    <source>
        <dbReference type="Proteomes" id="UP000229708"/>
    </source>
</evidence>
<reference evidence="3" key="1">
    <citation type="submission" date="2017-09" db="EMBL/GenBank/DDBJ databases">
        <title>Depth-based differentiation of microbial function through sediment-hosted aquifers and enrichment of novel symbionts in the deep terrestrial subsurface.</title>
        <authorList>
            <person name="Probst A.J."/>
            <person name="Ladd B."/>
            <person name="Jarett J.K."/>
            <person name="Geller-Mcgrath D.E."/>
            <person name="Sieber C.M.K."/>
            <person name="Emerson J.B."/>
            <person name="Anantharaman K."/>
            <person name="Thomas B.C."/>
            <person name="Malmstrom R."/>
            <person name="Stieglmeier M."/>
            <person name="Klingl A."/>
            <person name="Woyke T."/>
            <person name="Ryan C.M."/>
            <person name="Banfield J.F."/>
        </authorList>
    </citation>
    <scope>NUCLEOTIDE SEQUENCE [LARGE SCALE GENOMIC DNA]</scope>
</reference>